<evidence type="ECO:0000313" key="2">
    <source>
        <dbReference type="EMBL" id="KAJ2896961.1"/>
    </source>
</evidence>
<feature type="compositionally biased region" description="Polar residues" evidence="1">
    <location>
        <begin position="65"/>
        <end position="82"/>
    </location>
</feature>
<evidence type="ECO:0000256" key="1">
    <source>
        <dbReference type="SAM" id="MobiDB-lite"/>
    </source>
</evidence>
<feature type="compositionally biased region" description="Polar residues" evidence="1">
    <location>
        <begin position="14"/>
        <end position="25"/>
    </location>
</feature>
<dbReference type="EMBL" id="JAKWBI020000302">
    <property type="protein sequence ID" value="KAJ2896961.1"/>
    <property type="molecule type" value="Genomic_DNA"/>
</dbReference>
<proteinExistence type="predicted"/>
<accession>A0AAD5WQL3</accession>
<organism evidence="2 3">
    <name type="scientific">Zalerion maritima</name>
    <dbReference type="NCBI Taxonomy" id="339359"/>
    <lineage>
        <taxon>Eukaryota</taxon>
        <taxon>Fungi</taxon>
        <taxon>Dikarya</taxon>
        <taxon>Ascomycota</taxon>
        <taxon>Pezizomycotina</taxon>
        <taxon>Sordariomycetes</taxon>
        <taxon>Lulworthiomycetidae</taxon>
        <taxon>Lulworthiales</taxon>
        <taxon>Lulworthiaceae</taxon>
        <taxon>Zalerion</taxon>
    </lineage>
</organism>
<feature type="compositionally biased region" description="Polar residues" evidence="1">
    <location>
        <begin position="36"/>
        <end position="47"/>
    </location>
</feature>
<dbReference type="Proteomes" id="UP001201980">
    <property type="component" value="Unassembled WGS sequence"/>
</dbReference>
<feature type="region of interest" description="Disordered" evidence="1">
    <location>
        <begin position="1"/>
        <end position="103"/>
    </location>
</feature>
<comment type="caution">
    <text evidence="2">The sequence shown here is derived from an EMBL/GenBank/DDBJ whole genome shotgun (WGS) entry which is preliminary data.</text>
</comment>
<protein>
    <submittedName>
        <fullName evidence="2">Uncharacterized protein</fullName>
    </submittedName>
</protein>
<name>A0AAD5WQL3_9PEZI</name>
<reference evidence="2" key="1">
    <citation type="submission" date="2022-07" db="EMBL/GenBank/DDBJ databases">
        <title>Draft genome sequence of Zalerion maritima ATCC 34329, a (micro)plastics degrading marine fungus.</title>
        <authorList>
            <person name="Paco A."/>
            <person name="Goncalves M.F.M."/>
            <person name="Rocha-Santos T.A.P."/>
            <person name="Alves A."/>
        </authorList>
    </citation>
    <scope>NUCLEOTIDE SEQUENCE</scope>
    <source>
        <strain evidence="2">ATCC 34329</strain>
    </source>
</reference>
<dbReference type="AlphaFoldDB" id="A0AAD5WQL3"/>
<keyword evidence="3" id="KW-1185">Reference proteome</keyword>
<gene>
    <name evidence="2" type="ORF">MKZ38_005060</name>
</gene>
<sequence length="159" mass="16609">MPSDTAPSAGQKVTLGSNAPTTSESAGRVTDGSLAAESSTFQSSNRNAESESVDPSSAPFRGEPQPSNQGAPAPTYVNSQYKDTAGPHGKNLTEGGFRTDVRENKSFTAEIGAKDDPSRAAIHNMELKNEAGVPGKGAKQYEVESKSGEYDALKNEVES</sequence>
<evidence type="ECO:0000313" key="3">
    <source>
        <dbReference type="Proteomes" id="UP001201980"/>
    </source>
</evidence>